<dbReference type="GO" id="GO:0008198">
    <property type="term" value="F:ferrous iron binding"/>
    <property type="evidence" value="ECO:0007669"/>
    <property type="project" value="TreeGrafter"/>
</dbReference>
<keyword evidence="9" id="KW-1185">Reference proteome</keyword>
<dbReference type="Proteomes" id="UP000321199">
    <property type="component" value="Chromosome"/>
</dbReference>
<gene>
    <name evidence="8" type="ORF">FOZ74_12260</name>
</gene>
<organism evidence="8 9">
    <name type="scientific">Comamonas flocculans</name>
    <dbReference type="NCBI Taxonomy" id="2597701"/>
    <lineage>
        <taxon>Bacteria</taxon>
        <taxon>Pseudomonadati</taxon>
        <taxon>Pseudomonadota</taxon>
        <taxon>Betaproteobacteria</taxon>
        <taxon>Burkholderiales</taxon>
        <taxon>Comamonadaceae</taxon>
        <taxon>Comamonas</taxon>
    </lineage>
</organism>
<dbReference type="EMBL" id="CP042344">
    <property type="protein sequence ID" value="QEA13741.1"/>
    <property type="molecule type" value="Genomic_DNA"/>
</dbReference>
<protein>
    <submittedName>
        <fullName evidence="8">2OG-Fe(II) oxygenase</fullName>
    </submittedName>
</protein>
<name>A0A5B8RW35_9BURK</name>
<evidence type="ECO:0000259" key="7">
    <source>
        <dbReference type="PROSITE" id="PS51471"/>
    </source>
</evidence>
<keyword evidence="4" id="KW-0223">Dioxygenase</keyword>
<keyword evidence="3" id="KW-0847">Vitamin C</keyword>
<dbReference type="InterPro" id="IPR044862">
    <property type="entry name" value="Pro_4_hyd_alph_FE2OG_OXY"/>
</dbReference>
<dbReference type="GO" id="GO:0031418">
    <property type="term" value="F:L-ascorbic acid binding"/>
    <property type="evidence" value="ECO:0007669"/>
    <property type="project" value="UniProtKB-KW"/>
</dbReference>
<accession>A0A5B8RW35</accession>
<sequence>MDDYDEIIAGLNRQGWSITDTTVAPQWCAELREHAERLWEEGAFEAGEFGLDLASGRQPEVRGDAVCWIEPASDLARLPFFEWMAGFRAVLNQRFNLGVRSQEFHFARYPRGRGYRKHLDQHRGRNLRKISIVLYLNPGWNPADGGELCFYQPANPELELARLAPLNARLAVFVSGLMPHAVLPCKTTRWSVTGWLRTDEAA</sequence>
<evidence type="ECO:0000256" key="5">
    <source>
        <dbReference type="ARBA" id="ARBA00023002"/>
    </source>
</evidence>
<evidence type="ECO:0000256" key="2">
    <source>
        <dbReference type="ARBA" id="ARBA00022723"/>
    </source>
</evidence>
<dbReference type="PANTHER" id="PTHR12907">
    <property type="entry name" value="EGL NINE HOMOLOG-RELATED"/>
    <property type="match status" value="1"/>
</dbReference>
<comment type="cofactor">
    <cofactor evidence="1">
        <name>L-ascorbate</name>
        <dbReference type="ChEBI" id="CHEBI:38290"/>
    </cofactor>
</comment>
<feature type="domain" description="Fe2OG dioxygenase" evidence="7">
    <location>
        <begin position="100"/>
        <end position="198"/>
    </location>
</feature>
<dbReference type="InterPro" id="IPR006620">
    <property type="entry name" value="Pro_4_hyd_alph"/>
</dbReference>
<evidence type="ECO:0000313" key="8">
    <source>
        <dbReference type="EMBL" id="QEA13741.1"/>
    </source>
</evidence>
<dbReference type="Pfam" id="PF13640">
    <property type="entry name" value="2OG-FeII_Oxy_3"/>
    <property type="match status" value="1"/>
</dbReference>
<keyword evidence="2" id="KW-0479">Metal-binding</keyword>
<dbReference type="SMART" id="SM00702">
    <property type="entry name" value="P4Hc"/>
    <property type="match status" value="1"/>
</dbReference>
<evidence type="ECO:0000256" key="3">
    <source>
        <dbReference type="ARBA" id="ARBA00022896"/>
    </source>
</evidence>
<proteinExistence type="predicted"/>
<reference evidence="8 9" key="1">
    <citation type="submission" date="2019-07" db="EMBL/GenBank/DDBJ databases">
        <title>Complete genome sequence of Comamonas sp. NLF 7-7 isolated from livestock.</title>
        <authorList>
            <person name="Kim D.H."/>
            <person name="Kim J.G."/>
        </authorList>
    </citation>
    <scope>NUCLEOTIDE SEQUENCE [LARGE SCALE GENOMIC DNA]</scope>
    <source>
        <strain evidence="8 9">NLF 7-7</strain>
    </source>
</reference>
<dbReference type="PROSITE" id="PS51471">
    <property type="entry name" value="FE2OG_OXY"/>
    <property type="match status" value="1"/>
</dbReference>
<evidence type="ECO:0000256" key="6">
    <source>
        <dbReference type="ARBA" id="ARBA00023004"/>
    </source>
</evidence>
<dbReference type="AlphaFoldDB" id="A0A5B8RW35"/>
<keyword evidence="6" id="KW-0408">Iron</keyword>
<keyword evidence="5" id="KW-0560">Oxidoreductase</keyword>
<dbReference type="RefSeq" id="WP_146913331.1">
    <property type="nucleotide sequence ID" value="NZ_CP042344.1"/>
</dbReference>
<evidence type="ECO:0000313" key="9">
    <source>
        <dbReference type="Proteomes" id="UP000321199"/>
    </source>
</evidence>
<dbReference type="OrthoDB" id="269774at2"/>
<dbReference type="PANTHER" id="PTHR12907:SF26">
    <property type="entry name" value="HIF PROLYL HYDROXYLASE, ISOFORM C"/>
    <property type="match status" value="1"/>
</dbReference>
<evidence type="ECO:0000256" key="1">
    <source>
        <dbReference type="ARBA" id="ARBA00001961"/>
    </source>
</evidence>
<evidence type="ECO:0000256" key="4">
    <source>
        <dbReference type="ARBA" id="ARBA00022964"/>
    </source>
</evidence>
<dbReference type="GO" id="GO:0071456">
    <property type="term" value="P:cellular response to hypoxia"/>
    <property type="evidence" value="ECO:0007669"/>
    <property type="project" value="TreeGrafter"/>
</dbReference>
<dbReference type="Gene3D" id="2.60.120.620">
    <property type="entry name" value="q2cbj1_9rhob like domain"/>
    <property type="match status" value="1"/>
</dbReference>
<dbReference type="InterPro" id="IPR005123">
    <property type="entry name" value="Oxoglu/Fe-dep_dioxygenase_dom"/>
</dbReference>
<dbReference type="GO" id="GO:0031543">
    <property type="term" value="F:peptidyl-proline dioxygenase activity"/>
    <property type="evidence" value="ECO:0007669"/>
    <property type="project" value="TreeGrafter"/>
</dbReference>
<dbReference type="KEGG" id="cof:FOZ74_12260"/>
<dbReference type="InterPro" id="IPR051559">
    <property type="entry name" value="HIF_prolyl_hydroxylases"/>
</dbReference>